<evidence type="ECO:0000256" key="2">
    <source>
        <dbReference type="ARBA" id="ARBA00022723"/>
    </source>
</evidence>
<keyword evidence="2 4" id="KW-0479">Metal-binding</keyword>
<dbReference type="CDD" id="cd01310">
    <property type="entry name" value="TatD_DNAse"/>
    <property type="match status" value="1"/>
</dbReference>
<dbReference type="PIRSF" id="PIRSF005902">
    <property type="entry name" value="DNase_TatD"/>
    <property type="match status" value="1"/>
</dbReference>
<name>A0A2U2BH51_ALCFA</name>
<reference evidence="5 6" key="1">
    <citation type="submission" date="2018-05" db="EMBL/GenBank/DDBJ databases">
        <title>Genome Sequence of an Efficient Indole-Degrading Bacterium, Alcaligenes sp.YBY.</title>
        <authorList>
            <person name="Yang B."/>
        </authorList>
    </citation>
    <scope>NUCLEOTIDE SEQUENCE [LARGE SCALE GENOMIC DNA]</scope>
    <source>
        <strain evidence="5 6">YBY</strain>
    </source>
</reference>
<feature type="binding site" evidence="4">
    <location>
        <position position="8"/>
    </location>
    <ligand>
        <name>a divalent metal cation</name>
        <dbReference type="ChEBI" id="CHEBI:60240"/>
        <label>1</label>
    </ligand>
</feature>
<dbReference type="InterPro" id="IPR018228">
    <property type="entry name" value="DNase_TatD-rel_CS"/>
</dbReference>
<evidence type="ECO:0000313" key="5">
    <source>
        <dbReference type="EMBL" id="PWE13306.1"/>
    </source>
</evidence>
<dbReference type="STRING" id="511.UZ73_17055"/>
<dbReference type="FunFam" id="3.20.20.140:FF:000005">
    <property type="entry name" value="TatD family hydrolase"/>
    <property type="match status" value="1"/>
</dbReference>
<feature type="binding site" evidence="4">
    <location>
        <position position="96"/>
    </location>
    <ligand>
        <name>a divalent metal cation</name>
        <dbReference type="ChEBI" id="CHEBI:60240"/>
        <label>1</label>
    </ligand>
</feature>
<gene>
    <name evidence="5" type="ORF">DF183_15960</name>
</gene>
<accession>A0A2U2BH51</accession>
<comment type="caution">
    <text evidence="5">The sequence shown here is derived from an EMBL/GenBank/DDBJ whole genome shotgun (WGS) entry which is preliminary data.</text>
</comment>
<dbReference type="Gene3D" id="3.20.20.140">
    <property type="entry name" value="Metal-dependent hydrolases"/>
    <property type="match status" value="1"/>
</dbReference>
<sequence length="277" mass="30193">MLIDTHCHLDAPEFASDREQVIERARAAGVRSIVVPSVGVFDFQAARETAKAAPGGVYALGIHPLFTPKAGEADLEALEQEIQLRLDDPRFVALGEIGLDYFVPALKTDEASRHQEWLYEAQLAMAQRHGLPVLLHVRRSQDRVLKYLRQFPGVGGIAHAFNGSEQQAQMFVRQGCALGFGGAMTFGRAKQIRRLAQEMSLADIVLETDAPDLAPSWLVEPGTPLASVRNEPAEVKGVAQSLAELRGMEVADVISQTGATARRVLPRLDAFLSSQGY</sequence>
<proteinExistence type="inferred from homology"/>
<comment type="similarity">
    <text evidence="1">Belongs to the metallo-dependent hydrolases superfamily. TatD-type hydrolase family.</text>
</comment>
<feature type="binding site" evidence="4">
    <location>
        <position position="6"/>
    </location>
    <ligand>
        <name>a divalent metal cation</name>
        <dbReference type="ChEBI" id="CHEBI:60240"/>
        <label>1</label>
    </ligand>
</feature>
<dbReference type="RefSeq" id="WP_109089572.1">
    <property type="nucleotide sequence ID" value="NZ_QEXO01000004.1"/>
</dbReference>
<dbReference type="InterPro" id="IPR001130">
    <property type="entry name" value="TatD-like"/>
</dbReference>
<reference evidence="5 6" key="2">
    <citation type="submission" date="2018-05" db="EMBL/GenBank/DDBJ databases">
        <authorList>
            <person name="Lanie J.A."/>
            <person name="Ng W.-L."/>
            <person name="Kazmierczak K.M."/>
            <person name="Andrzejewski T.M."/>
            <person name="Davidsen T.M."/>
            <person name="Wayne K.J."/>
            <person name="Tettelin H."/>
            <person name="Glass J.I."/>
            <person name="Rusch D."/>
            <person name="Podicherti R."/>
            <person name="Tsui H.-C.T."/>
            <person name="Winkler M.E."/>
        </authorList>
    </citation>
    <scope>NUCLEOTIDE SEQUENCE [LARGE SCALE GENOMIC DNA]</scope>
    <source>
        <strain evidence="5 6">YBY</strain>
    </source>
</reference>
<feature type="binding site" evidence="4">
    <location>
        <position position="209"/>
    </location>
    <ligand>
        <name>a divalent metal cation</name>
        <dbReference type="ChEBI" id="CHEBI:60240"/>
        <label>1</label>
    </ligand>
</feature>
<dbReference type="GO" id="GO:0046872">
    <property type="term" value="F:metal ion binding"/>
    <property type="evidence" value="ECO:0007669"/>
    <property type="project" value="UniProtKB-KW"/>
</dbReference>
<feature type="binding site" evidence="4">
    <location>
        <position position="159"/>
    </location>
    <ligand>
        <name>a divalent metal cation</name>
        <dbReference type="ChEBI" id="CHEBI:60240"/>
        <label>2</label>
    </ligand>
</feature>
<protein>
    <submittedName>
        <fullName evidence="5">DNAase</fullName>
    </submittedName>
</protein>
<dbReference type="PROSITE" id="PS01091">
    <property type="entry name" value="TATD_3"/>
    <property type="match status" value="1"/>
</dbReference>
<dbReference type="Pfam" id="PF01026">
    <property type="entry name" value="TatD_DNase"/>
    <property type="match status" value="1"/>
</dbReference>
<keyword evidence="3" id="KW-0378">Hydrolase</keyword>
<dbReference type="Proteomes" id="UP000245216">
    <property type="component" value="Unassembled WGS sequence"/>
</dbReference>
<evidence type="ECO:0000256" key="1">
    <source>
        <dbReference type="ARBA" id="ARBA00009275"/>
    </source>
</evidence>
<dbReference type="PANTHER" id="PTHR46124">
    <property type="entry name" value="D-AMINOACYL-TRNA DEACYLASE"/>
    <property type="match status" value="1"/>
</dbReference>
<feature type="binding site" evidence="4">
    <location>
        <position position="136"/>
    </location>
    <ligand>
        <name>a divalent metal cation</name>
        <dbReference type="ChEBI" id="CHEBI:60240"/>
        <label>2</label>
    </ligand>
</feature>
<dbReference type="PROSITE" id="PS01137">
    <property type="entry name" value="TATD_1"/>
    <property type="match status" value="1"/>
</dbReference>
<evidence type="ECO:0000313" key="6">
    <source>
        <dbReference type="Proteomes" id="UP000245216"/>
    </source>
</evidence>
<dbReference type="InterPro" id="IPR032466">
    <property type="entry name" value="Metal_Hydrolase"/>
</dbReference>
<evidence type="ECO:0000256" key="3">
    <source>
        <dbReference type="ARBA" id="ARBA00022801"/>
    </source>
</evidence>
<organism evidence="5 6">
    <name type="scientific">Alcaligenes faecalis</name>
    <dbReference type="NCBI Taxonomy" id="511"/>
    <lineage>
        <taxon>Bacteria</taxon>
        <taxon>Pseudomonadati</taxon>
        <taxon>Pseudomonadota</taxon>
        <taxon>Betaproteobacteria</taxon>
        <taxon>Burkholderiales</taxon>
        <taxon>Alcaligenaceae</taxon>
        <taxon>Alcaligenes</taxon>
    </lineage>
</organism>
<dbReference type="SUPFAM" id="SSF51556">
    <property type="entry name" value="Metallo-dependent hydrolases"/>
    <property type="match status" value="1"/>
</dbReference>
<dbReference type="AlphaFoldDB" id="A0A2U2BH51"/>
<dbReference type="GO" id="GO:0005829">
    <property type="term" value="C:cytosol"/>
    <property type="evidence" value="ECO:0007669"/>
    <property type="project" value="TreeGrafter"/>
</dbReference>
<evidence type="ECO:0000256" key="4">
    <source>
        <dbReference type="PIRSR" id="PIRSR005902-1"/>
    </source>
</evidence>
<dbReference type="GO" id="GO:0016788">
    <property type="term" value="F:hydrolase activity, acting on ester bonds"/>
    <property type="evidence" value="ECO:0007669"/>
    <property type="project" value="InterPro"/>
</dbReference>
<dbReference type="EMBL" id="QEXO01000004">
    <property type="protein sequence ID" value="PWE13306.1"/>
    <property type="molecule type" value="Genomic_DNA"/>
</dbReference>
<dbReference type="PANTHER" id="PTHR46124:SF3">
    <property type="entry name" value="HYDROLASE"/>
    <property type="match status" value="1"/>
</dbReference>